<dbReference type="Proteomes" id="UP000887013">
    <property type="component" value="Unassembled WGS sequence"/>
</dbReference>
<comment type="caution">
    <text evidence="1">The sequence shown here is derived from an EMBL/GenBank/DDBJ whole genome shotgun (WGS) entry which is preliminary data.</text>
</comment>
<gene>
    <name evidence="1" type="ORF">NPIL_611441</name>
</gene>
<reference evidence="1" key="1">
    <citation type="submission" date="2020-08" db="EMBL/GenBank/DDBJ databases">
        <title>Multicomponent nature underlies the extraordinary mechanical properties of spider dragline silk.</title>
        <authorList>
            <person name="Kono N."/>
            <person name="Nakamura H."/>
            <person name="Mori M."/>
            <person name="Yoshida Y."/>
            <person name="Ohtoshi R."/>
            <person name="Malay A.D."/>
            <person name="Moran D.A.P."/>
            <person name="Tomita M."/>
            <person name="Numata K."/>
            <person name="Arakawa K."/>
        </authorList>
    </citation>
    <scope>NUCLEOTIDE SEQUENCE</scope>
</reference>
<proteinExistence type="predicted"/>
<sequence>MRIKIDDAPAKHPMIKNYNKRNQFENAYHCWHNSRCAGKLRIKGRALADRLQSTEFADTMPLVIKDVCNGFLLKVVSELLKKRERKKRILMKTDT</sequence>
<protein>
    <submittedName>
        <fullName evidence="1">Uncharacterized protein</fullName>
    </submittedName>
</protein>
<name>A0A8X6MNG4_NEPPI</name>
<keyword evidence="2" id="KW-1185">Reference proteome</keyword>
<organism evidence="1 2">
    <name type="scientific">Nephila pilipes</name>
    <name type="common">Giant wood spider</name>
    <name type="synonym">Nephila maculata</name>
    <dbReference type="NCBI Taxonomy" id="299642"/>
    <lineage>
        <taxon>Eukaryota</taxon>
        <taxon>Metazoa</taxon>
        <taxon>Ecdysozoa</taxon>
        <taxon>Arthropoda</taxon>
        <taxon>Chelicerata</taxon>
        <taxon>Arachnida</taxon>
        <taxon>Araneae</taxon>
        <taxon>Araneomorphae</taxon>
        <taxon>Entelegynae</taxon>
        <taxon>Araneoidea</taxon>
        <taxon>Nephilidae</taxon>
        <taxon>Nephila</taxon>
    </lineage>
</organism>
<dbReference type="EMBL" id="BMAW01095275">
    <property type="protein sequence ID" value="GFS69500.1"/>
    <property type="molecule type" value="Genomic_DNA"/>
</dbReference>
<accession>A0A8X6MNG4</accession>
<evidence type="ECO:0000313" key="1">
    <source>
        <dbReference type="EMBL" id="GFS69500.1"/>
    </source>
</evidence>
<dbReference type="AlphaFoldDB" id="A0A8X6MNG4"/>
<evidence type="ECO:0000313" key="2">
    <source>
        <dbReference type="Proteomes" id="UP000887013"/>
    </source>
</evidence>